<evidence type="ECO:0000256" key="1">
    <source>
        <dbReference type="SAM" id="Phobius"/>
    </source>
</evidence>
<evidence type="ECO:0000313" key="3">
    <source>
        <dbReference type="Proteomes" id="UP000218689"/>
    </source>
</evidence>
<sequence length="165" mass="18764">MPKLKRPIINYFLTAASIFILSCILLVLMPIIGTLVGVLFCLYMFYLIKIVNWTEVFIEGGYLCYYENKSELIRLPLCDIKKMSLSEKRVYSTVSSSGYDSGSTTTYYGIEVKMSNSETIKINCPYNTIGDMESFISDVTRYKKNIERQLTALVTVLTKIHGGDK</sequence>
<keyword evidence="1" id="KW-0812">Transmembrane</keyword>
<name>A0A224X422_9LACT</name>
<feature type="transmembrane region" description="Helical" evidence="1">
    <location>
        <begin position="12"/>
        <end position="45"/>
    </location>
</feature>
<comment type="caution">
    <text evidence="2">The sequence shown here is derived from an EMBL/GenBank/DDBJ whole genome shotgun (WGS) entry which is preliminary data.</text>
</comment>
<accession>A0A224X422</accession>
<protein>
    <submittedName>
        <fullName evidence="2">Uncharacterized protein</fullName>
    </submittedName>
</protein>
<gene>
    <name evidence="2" type="ORF">RsY01_1056</name>
</gene>
<reference evidence="3" key="1">
    <citation type="submission" date="2017-08" db="EMBL/GenBank/DDBJ databases">
        <title>Draft genome sequence of Lactococcus sp. strain Rs-Y01, isolated from the gut of the lower termite Reticulitermes speratus.</title>
        <authorList>
            <person name="Ohkuma M."/>
            <person name="Yuki M."/>
        </authorList>
    </citation>
    <scope>NUCLEOTIDE SEQUENCE [LARGE SCALE GENOMIC DNA]</scope>
    <source>
        <strain evidence="3">Rs-Y01</strain>
    </source>
</reference>
<dbReference type="AlphaFoldDB" id="A0A224X422"/>
<dbReference type="PROSITE" id="PS51257">
    <property type="entry name" value="PROKAR_LIPOPROTEIN"/>
    <property type="match status" value="1"/>
</dbReference>
<dbReference type="EMBL" id="BEDT01000002">
    <property type="protein sequence ID" value="GAX47456.1"/>
    <property type="molecule type" value="Genomic_DNA"/>
</dbReference>
<organism evidence="2 3">
    <name type="scientific">Pseudolactococcus reticulitermitis</name>
    <dbReference type="NCBI Taxonomy" id="2025039"/>
    <lineage>
        <taxon>Bacteria</taxon>
        <taxon>Bacillati</taxon>
        <taxon>Bacillota</taxon>
        <taxon>Bacilli</taxon>
        <taxon>Lactobacillales</taxon>
        <taxon>Streptococcaceae</taxon>
        <taxon>Pseudolactococcus</taxon>
    </lineage>
</organism>
<keyword evidence="1" id="KW-0472">Membrane</keyword>
<dbReference type="Proteomes" id="UP000218689">
    <property type="component" value="Unassembled WGS sequence"/>
</dbReference>
<proteinExistence type="predicted"/>
<keyword evidence="1" id="KW-1133">Transmembrane helix</keyword>
<evidence type="ECO:0000313" key="2">
    <source>
        <dbReference type="EMBL" id="GAX47456.1"/>
    </source>
</evidence>
<dbReference type="RefSeq" id="WP_094784504.1">
    <property type="nucleotide sequence ID" value="NZ_BEDT01000002.1"/>
</dbReference>
<keyword evidence="3" id="KW-1185">Reference proteome</keyword>